<feature type="region of interest" description="Disordered" evidence="7">
    <location>
        <begin position="517"/>
        <end position="637"/>
    </location>
</feature>
<keyword evidence="5 6" id="KW-0539">Nucleus</keyword>
<feature type="region of interest" description="Disordered" evidence="7">
    <location>
        <begin position="457"/>
        <end position="490"/>
    </location>
</feature>
<feature type="region of interest" description="Disordered" evidence="7">
    <location>
        <begin position="27"/>
        <end position="51"/>
    </location>
</feature>
<evidence type="ECO:0000256" key="7">
    <source>
        <dbReference type="SAM" id="MobiDB-lite"/>
    </source>
</evidence>
<dbReference type="CDD" id="cd00059">
    <property type="entry name" value="FH_FOX"/>
    <property type="match status" value="1"/>
</dbReference>
<evidence type="ECO:0000256" key="1">
    <source>
        <dbReference type="ARBA" id="ARBA00004123"/>
    </source>
</evidence>
<dbReference type="Pfam" id="PF00498">
    <property type="entry name" value="FHA"/>
    <property type="match status" value="1"/>
</dbReference>
<dbReference type="Gene3D" id="1.10.10.10">
    <property type="entry name" value="Winged helix-like DNA-binding domain superfamily/Winged helix DNA-binding domain"/>
    <property type="match status" value="1"/>
</dbReference>
<dbReference type="GO" id="GO:0005634">
    <property type="term" value="C:nucleus"/>
    <property type="evidence" value="ECO:0007669"/>
    <property type="project" value="UniProtKB-SubCell"/>
</dbReference>
<feature type="compositionally biased region" description="Polar residues" evidence="7">
    <location>
        <begin position="700"/>
        <end position="718"/>
    </location>
</feature>
<feature type="region of interest" description="Disordered" evidence="7">
    <location>
        <begin position="278"/>
        <end position="297"/>
    </location>
</feature>
<dbReference type="SMART" id="SM00339">
    <property type="entry name" value="FH"/>
    <property type="match status" value="1"/>
</dbReference>
<comment type="caution">
    <text evidence="10">The sequence shown here is derived from an EMBL/GenBank/DDBJ whole genome shotgun (WGS) entry which is preliminary data.</text>
</comment>
<keyword evidence="4" id="KW-0804">Transcription</keyword>
<dbReference type="InterPro" id="IPR000253">
    <property type="entry name" value="FHA_dom"/>
</dbReference>
<dbReference type="PROSITE" id="PS50039">
    <property type="entry name" value="FORK_HEAD_3"/>
    <property type="match status" value="1"/>
</dbReference>
<keyword evidence="11" id="KW-1185">Reference proteome</keyword>
<dbReference type="PROSITE" id="PS00658">
    <property type="entry name" value="FORK_HEAD_2"/>
    <property type="match status" value="1"/>
</dbReference>
<feature type="region of interest" description="Disordered" evidence="7">
    <location>
        <begin position="1"/>
        <end position="20"/>
    </location>
</feature>
<feature type="DNA-binding region" description="Fork-head" evidence="6">
    <location>
        <begin position="302"/>
        <end position="400"/>
    </location>
</feature>
<feature type="domain" description="Fork-head" evidence="9">
    <location>
        <begin position="302"/>
        <end position="400"/>
    </location>
</feature>
<dbReference type="PROSITE" id="PS00657">
    <property type="entry name" value="FORK_HEAD_1"/>
    <property type="match status" value="1"/>
</dbReference>
<dbReference type="Pfam" id="PF00250">
    <property type="entry name" value="Forkhead"/>
    <property type="match status" value="1"/>
</dbReference>
<dbReference type="InterPro" id="IPR036390">
    <property type="entry name" value="WH_DNA-bd_sf"/>
</dbReference>
<feature type="compositionally biased region" description="Polar residues" evidence="7">
    <location>
        <begin position="605"/>
        <end position="623"/>
    </location>
</feature>
<dbReference type="Proteomes" id="UP000790833">
    <property type="component" value="Unassembled WGS sequence"/>
</dbReference>
<evidence type="ECO:0000313" key="10">
    <source>
        <dbReference type="EMBL" id="KAG7191975.1"/>
    </source>
</evidence>
<dbReference type="InterPro" id="IPR036388">
    <property type="entry name" value="WH-like_DNA-bd_sf"/>
</dbReference>
<dbReference type="GO" id="GO:2000221">
    <property type="term" value="P:negative regulation of pseudohyphal growth"/>
    <property type="evidence" value="ECO:0007669"/>
    <property type="project" value="UniProtKB-ARBA"/>
</dbReference>
<dbReference type="PANTHER" id="PTHR45881">
    <property type="entry name" value="CHECKPOINT SUPPRESSOR 1-LIKE, ISOFORM A-RELATED"/>
    <property type="match status" value="1"/>
</dbReference>
<feature type="region of interest" description="Disordered" evidence="7">
    <location>
        <begin position="700"/>
        <end position="724"/>
    </location>
</feature>
<evidence type="ECO:0000259" key="8">
    <source>
        <dbReference type="PROSITE" id="PS50006"/>
    </source>
</evidence>
<name>A0A9P7V6T6_9ASCO</name>
<evidence type="ECO:0000256" key="2">
    <source>
        <dbReference type="ARBA" id="ARBA00023015"/>
    </source>
</evidence>
<dbReference type="GO" id="GO:0000978">
    <property type="term" value="F:RNA polymerase II cis-regulatory region sequence-specific DNA binding"/>
    <property type="evidence" value="ECO:0007669"/>
    <property type="project" value="TreeGrafter"/>
</dbReference>
<evidence type="ECO:0000259" key="9">
    <source>
        <dbReference type="PROSITE" id="PS50039"/>
    </source>
</evidence>
<dbReference type="PRINTS" id="PR00053">
    <property type="entry name" value="FORKHEAD"/>
</dbReference>
<feature type="region of interest" description="Disordered" evidence="7">
    <location>
        <begin position="660"/>
        <end position="680"/>
    </location>
</feature>
<evidence type="ECO:0000256" key="5">
    <source>
        <dbReference type="ARBA" id="ARBA00023242"/>
    </source>
</evidence>
<comment type="subcellular location">
    <subcellularLocation>
        <location evidence="1 6">Nucleus</location>
    </subcellularLocation>
</comment>
<organism evidence="10 11">
    <name type="scientific">Scheffersomyces spartinae</name>
    <dbReference type="NCBI Taxonomy" id="45513"/>
    <lineage>
        <taxon>Eukaryota</taxon>
        <taxon>Fungi</taxon>
        <taxon>Dikarya</taxon>
        <taxon>Ascomycota</taxon>
        <taxon>Saccharomycotina</taxon>
        <taxon>Pichiomycetes</taxon>
        <taxon>Debaryomycetaceae</taxon>
        <taxon>Scheffersomyces</taxon>
    </lineage>
</organism>
<keyword evidence="2" id="KW-0805">Transcription regulation</keyword>
<dbReference type="PANTHER" id="PTHR45881:SF1">
    <property type="entry name" value="FORK HEAD PROTEIN HOMOLOG 2"/>
    <property type="match status" value="1"/>
</dbReference>
<feature type="compositionally biased region" description="Low complexity" evidence="7">
    <location>
        <begin position="536"/>
        <end position="546"/>
    </location>
</feature>
<evidence type="ECO:0000313" key="11">
    <source>
        <dbReference type="Proteomes" id="UP000790833"/>
    </source>
</evidence>
<dbReference type="RefSeq" id="XP_043047526.1">
    <property type="nucleotide sequence ID" value="XM_043193339.1"/>
</dbReference>
<dbReference type="InterPro" id="IPR018122">
    <property type="entry name" value="TF_fork_head_CS_1"/>
</dbReference>
<dbReference type="EMBL" id="JAHMUF010000021">
    <property type="protein sequence ID" value="KAG7191975.1"/>
    <property type="molecule type" value="Genomic_DNA"/>
</dbReference>
<dbReference type="AlphaFoldDB" id="A0A9P7V6T6"/>
<keyword evidence="3 6" id="KW-0238">DNA-binding</keyword>
<evidence type="ECO:0000256" key="3">
    <source>
        <dbReference type="ARBA" id="ARBA00023125"/>
    </source>
</evidence>
<dbReference type="OrthoDB" id="5954824at2759"/>
<dbReference type="InterPro" id="IPR008984">
    <property type="entry name" value="SMAD_FHA_dom_sf"/>
</dbReference>
<evidence type="ECO:0000256" key="6">
    <source>
        <dbReference type="PROSITE-ProRule" id="PRU00089"/>
    </source>
</evidence>
<feature type="compositionally biased region" description="Polar residues" evidence="7">
    <location>
        <begin position="1"/>
        <end position="16"/>
    </location>
</feature>
<protein>
    <submittedName>
        <fullName evidence="10">Transcription factor</fullName>
    </submittedName>
</protein>
<accession>A0A9P7V6T6</accession>
<dbReference type="SUPFAM" id="SSF49879">
    <property type="entry name" value="SMAD/FHA domain"/>
    <property type="match status" value="1"/>
</dbReference>
<dbReference type="SMART" id="SM00240">
    <property type="entry name" value="FHA"/>
    <property type="match status" value="1"/>
</dbReference>
<dbReference type="InterPro" id="IPR001766">
    <property type="entry name" value="Fork_head_dom"/>
</dbReference>
<feature type="compositionally biased region" description="Acidic residues" evidence="7">
    <location>
        <begin position="39"/>
        <end position="51"/>
    </location>
</feature>
<evidence type="ECO:0000256" key="4">
    <source>
        <dbReference type="ARBA" id="ARBA00023163"/>
    </source>
</evidence>
<sequence>MLLQHSAQHHSYTSQPLHDILTQMAPSETPRKRSRGHDESEDDDLPTFEDPQDMVNAVITALTVPEEKTNVSKVYANENNLATEVKAYAKIAGQNWTFYVKSLAISIGRNTDSNPEINSNNNSNSANSNNAVDIDLGPAKVVSRQHATINYNLEFRCWELKVLGRNGARIDGVKIEAGKSAPLNSGAILDIGNTQMMFILPDSPPKILQKMLSDCLKKYKDIMKSRKLTSSSSVSSFTNGIGGAGQYQYNSGHSHSNSNSLLKSFQIFDQAQLGHSPSSATASSLQSNLDQDLSKEEAKDIKPPYSYATMITQAILSNSNGVMSLSEIYTWIADHYAYYKYLKTGWQNSIRHNLSLNKAFEKVPRRPNEPGKGMKWQISESYKEDFLNKINDGSLLKSRRGSSVTRQLQLHLATHRNLPEPEKYYKATIDTNLNRKSTPPSGQSSGGTVHATLNRNEAANGGFNPLYNPQQQQMPPKLGQPIQYAPTNLSTPIHYGAQQHQQQQMSQGINFTNYNQSRNSFGYQAPPMMYSGGQMLQPNYPQHLNQQPPPQQSEYHSSLSKSPSLNSHNLTPRLPKVANANLYNLQPPPASANSSLIPSLHSRHNSNSASGLPDLNYSSGNNVSTSDTSHSHLTTSNTVATDPTLVFTSPKKIAPLEAFTPERGSKSTGGSNKLGLHNSISNNQSSPAFWNFVQFSTPNGQTPLRKNSEELNSGSPTLNRKVGMNLNGSVNVKTETMKKILSPLKDLNDDKLQKVGQD</sequence>
<feature type="domain" description="FHA" evidence="8">
    <location>
        <begin position="105"/>
        <end position="175"/>
    </location>
</feature>
<dbReference type="SUPFAM" id="SSF46785">
    <property type="entry name" value="Winged helix' DNA-binding domain"/>
    <property type="match status" value="1"/>
</dbReference>
<dbReference type="FunFam" id="1.10.10.10:FF:000030">
    <property type="entry name" value="Forkhead box protein K2"/>
    <property type="match status" value="1"/>
</dbReference>
<proteinExistence type="predicted"/>
<dbReference type="CDD" id="cd22701">
    <property type="entry name" value="FHA_FKH1-like"/>
    <property type="match status" value="1"/>
</dbReference>
<dbReference type="PROSITE" id="PS50006">
    <property type="entry name" value="FHA_DOMAIN"/>
    <property type="match status" value="1"/>
</dbReference>
<dbReference type="InterPro" id="IPR030456">
    <property type="entry name" value="TF_fork_head_CS_2"/>
</dbReference>
<reference evidence="10" key="1">
    <citation type="submission" date="2021-03" db="EMBL/GenBank/DDBJ databases">
        <authorList>
            <person name="Palmer J.M."/>
        </authorList>
    </citation>
    <scope>NUCLEOTIDE SEQUENCE</scope>
    <source>
        <strain evidence="10">ARV_011</strain>
    </source>
</reference>
<dbReference type="Gene3D" id="2.60.200.20">
    <property type="match status" value="1"/>
</dbReference>
<feature type="compositionally biased region" description="Low complexity" evidence="7">
    <location>
        <begin position="278"/>
        <end position="291"/>
    </location>
</feature>
<dbReference type="GO" id="GO:0000981">
    <property type="term" value="F:DNA-binding transcription factor activity, RNA polymerase II-specific"/>
    <property type="evidence" value="ECO:0007669"/>
    <property type="project" value="TreeGrafter"/>
</dbReference>
<dbReference type="GeneID" id="66115956"/>
<gene>
    <name evidence="10" type="primary">FKH2</name>
    <name evidence="10" type="ORF">KQ657_002582</name>
</gene>
<feature type="compositionally biased region" description="Low complexity" evidence="7">
    <location>
        <begin position="556"/>
        <end position="570"/>
    </location>
</feature>
<feature type="compositionally biased region" description="Low complexity" evidence="7">
    <location>
        <begin position="624"/>
        <end position="637"/>
    </location>
</feature>